<dbReference type="KEGG" id="soe:110785549"/>
<evidence type="ECO:0000313" key="7">
    <source>
        <dbReference type="RefSeq" id="XP_056685178.1"/>
    </source>
</evidence>
<dbReference type="InterPro" id="IPR050905">
    <property type="entry name" value="Plant_NBS-LRR"/>
</dbReference>
<keyword evidence="3" id="KW-1185">Reference proteome</keyword>
<evidence type="ECO:0000313" key="4">
    <source>
        <dbReference type="RefSeq" id="XP_021845693.2"/>
    </source>
</evidence>
<organism evidence="3 5">
    <name type="scientific">Spinacia oleracea</name>
    <name type="common">Spinach</name>
    <dbReference type="NCBI Taxonomy" id="3562"/>
    <lineage>
        <taxon>Eukaryota</taxon>
        <taxon>Viridiplantae</taxon>
        <taxon>Streptophyta</taxon>
        <taxon>Embryophyta</taxon>
        <taxon>Tracheophyta</taxon>
        <taxon>Spermatophyta</taxon>
        <taxon>Magnoliopsida</taxon>
        <taxon>eudicotyledons</taxon>
        <taxon>Gunneridae</taxon>
        <taxon>Pentapetalae</taxon>
        <taxon>Caryophyllales</taxon>
        <taxon>Chenopodiaceae</taxon>
        <taxon>Chenopodioideae</taxon>
        <taxon>Anserineae</taxon>
        <taxon>Spinacia</taxon>
    </lineage>
</organism>
<dbReference type="Proteomes" id="UP000813463">
    <property type="component" value="Chromosome 1"/>
</dbReference>
<evidence type="ECO:0000313" key="3">
    <source>
        <dbReference type="Proteomes" id="UP000813463"/>
    </source>
</evidence>
<dbReference type="InterPro" id="IPR027417">
    <property type="entry name" value="P-loop_NTPase"/>
</dbReference>
<sequence length="392" mass="44348">METAAIFVGIFGILTYLCEVASIDERKQFLEGETEYFSARMQDIKREMSSTRVQLGKKRKRDECHWLAEGERLVQEAQCLIRPVGGWRGFLMAAKMRWGIYKLAYGLKVHDKKGDILLRQALSDARGLCRGHHIPVKQLVGRLTYKTLDRLKLLLEGDEIGRVVIHGIEGIGKTFLMKHLHNYALNFFDYVVWVTSPSEFTVKCVQDVVAAAVNCEFSSDDDLFVRAKKLSDILASLGTFALFLDGVPKANFTLEQVGIPVPAKGSKCKLVFTTSSSLECRLLDCFETVEIEHLPKEDAYELFRREGNFGEGSISCFDGIPSSLVDLCFGVPRMIENIATRMCSIDDPHEWRYALFELGSLVMKKKLPLFHLGKSETTPSTRKVRLTRNSMK</sequence>
<dbReference type="RefSeq" id="XP_021845693.2">
    <property type="nucleotide sequence ID" value="XM_021990001.2"/>
</dbReference>
<evidence type="ECO:0000259" key="2">
    <source>
        <dbReference type="Pfam" id="PF00931"/>
    </source>
</evidence>
<protein>
    <submittedName>
        <fullName evidence="4 5">Probable disease resistance protein At1g52660</fullName>
    </submittedName>
</protein>
<reference evidence="4 5" key="2">
    <citation type="submission" date="2025-05" db="UniProtKB">
        <authorList>
            <consortium name="RefSeq"/>
        </authorList>
    </citation>
    <scope>IDENTIFICATION</scope>
    <source>
        <tissue evidence="4 5">Leaf</tissue>
    </source>
</reference>
<dbReference type="RefSeq" id="XP_021845694.2">
    <property type="nucleotide sequence ID" value="XM_021990002.2"/>
</dbReference>
<dbReference type="InterPro" id="IPR002182">
    <property type="entry name" value="NB-ARC"/>
</dbReference>
<dbReference type="RefSeq" id="XP_056685174.1">
    <property type="nucleotide sequence ID" value="XM_056829196.1"/>
</dbReference>
<proteinExistence type="predicted"/>
<keyword evidence="1" id="KW-0611">Plant defense</keyword>
<reference evidence="3" key="1">
    <citation type="journal article" date="2021" name="Nat. Commun.">
        <title>Genomic analyses provide insights into spinach domestication and the genetic basis of agronomic traits.</title>
        <authorList>
            <person name="Cai X."/>
            <person name="Sun X."/>
            <person name="Xu C."/>
            <person name="Sun H."/>
            <person name="Wang X."/>
            <person name="Ge C."/>
            <person name="Zhang Z."/>
            <person name="Wang Q."/>
            <person name="Fei Z."/>
            <person name="Jiao C."/>
            <person name="Wang Q."/>
        </authorList>
    </citation>
    <scope>NUCLEOTIDE SEQUENCE [LARGE SCALE GENOMIC DNA]</scope>
    <source>
        <strain evidence="3">cv. Varoflay</strain>
    </source>
</reference>
<evidence type="ECO:0000313" key="6">
    <source>
        <dbReference type="RefSeq" id="XP_056685174.1"/>
    </source>
</evidence>
<dbReference type="Gene3D" id="3.40.50.300">
    <property type="entry name" value="P-loop containing nucleotide triphosphate hydrolases"/>
    <property type="match status" value="1"/>
</dbReference>
<feature type="domain" description="NB-ARC" evidence="2">
    <location>
        <begin position="152"/>
        <end position="307"/>
    </location>
</feature>
<dbReference type="GeneID" id="110785549"/>
<gene>
    <name evidence="4 5 6 7" type="primary">LOC110785549</name>
</gene>
<dbReference type="RefSeq" id="XP_056685178.1">
    <property type="nucleotide sequence ID" value="XM_056829200.1"/>
</dbReference>
<evidence type="ECO:0000256" key="1">
    <source>
        <dbReference type="ARBA" id="ARBA00022821"/>
    </source>
</evidence>
<dbReference type="PANTHER" id="PTHR33463:SF167">
    <property type="entry name" value="PUTATIVE-RELATED"/>
    <property type="match status" value="1"/>
</dbReference>
<dbReference type="PANTHER" id="PTHR33463">
    <property type="entry name" value="NB-ARC DOMAIN-CONTAINING PROTEIN-RELATED"/>
    <property type="match status" value="1"/>
</dbReference>
<dbReference type="SUPFAM" id="SSF52540">
    <property type="entry name" value="P-loop containing nucleoside triphosphate hydrolases"/>
    <property type="match status" value="1"/>
</dbReference>
<name>A0A9R0JST2_SPIOL</name>
<dbReference type="GO" id="GO:0043531">
    <property type="term" value="F:ADP binding"/>
    <property type="evidence" value="ECO:0007669"/>
    <property type="project" value="InterPro"/>
</dbReference>
<dbReference type="AlphaFoldDB" id="A0A9R0JST2"/>
<dbReference type="Pfam" id="PF00931">
    <property type="entry name" value="NB-ARC"/>
    <property type="match status" value="1"/>
</dbReference>
<accession>A0A9R0JST2</accession>
<evidence type="ECO:0000313" key="5">
    <source>
        <dbReference type="RefSeq" id="XP_021845694.2"/>
    </source>
</evidence>